<keyword evidence="3 4" id="KW-0456">Lyase</keyword>
<dbReference type="Pfam" id="PF00378">
    <property type="entry name" value="ECH_1"/>
    <property type="match status" value="1"/>
</dbReference>
<gene>
    <name evidence="4" type="ORF">AVDCRST_MAG30-982</name>
</gene>
<dbReference type="CDD" id="cd06558">
    <property type="entry name" value="crotonase-like"/>
    <property type="match status" value="1"/>
</dbReference>
<evidence type="ECO:0000256" key="3">
    <source>
        <dbReference type="ARBA" id="ARBA00023239"/>
    </source>
</evidence>
<accession>A0A6J4RXB8</accession>
<reference evidence="4" key="1">
    <citation type="submission" date="2020-02" db="EMBL/GenBank/DDBJ databases">
        <authorList>
            <person name="Meier V. D."/>
        </authorList>
    </citation>
    <scope>NUCLEOTIDE SEQUENCE</scope>
    <source>
        <strain evidence="4">AVDCRST_MAG30</strain>
    </source>
</reference>
<evidence type="ECO:0000256" key="1">
    <source>
        <dbReference type="ARBA" id="ARBA00005254"/>
    </source>
</evidence>
<protein>
    <submittedName>
        <fullName evidence="4">Enoyl-CoA hydratase</fullName>
        <ecNumber evidence="4">4.2.1.17</ecNumber>
    </submittedName>
</protein>
<organism evidence="4">
    <name type="scientific">uncultured Solirubrobacteraceae bacterium</name>
    <dbReference type="NCBI Taxonomy" id="1162706"/>
    <lineage>
        <taxon>Bacteria</taxon>
        <taxon>Bacillati</taxon>
        <taxon>Actinomycetota</taxon>
        <taxon>Thermoleophilia</taxon>
        <taxon>Solirubrobacterales</taxon>
        <taxon>Solirubrobacteraceae</taxon>
        <taxon>environmental samples</taxon>
    </lineage>
</organism>
<dbReference type="InterPro" id="IPR001753">
    <property type="entry name" value="Enoyl-CoA_hydra/iso"/>
</dbReference>
<dbReference type="AlphaFoldDB" id="A0A6J4RXB8"/>
<dbReference type="PANTHER" id="PTHR11941:SF169">
    <property type="entry name" value="(7AS)-7A-METHYL-1,5-DIOXO-2,3,5,6,7,7A-HEXAHYDRO-1H-INDENE-CARBOXYL-COA HYDROLASE"/>
    <property type="match status" value="1"/>
</dbReference>
<dbReference type="EC" id="4.2.1.17" evidence="4"/>
<dbReference type="GO" id="GO:0006635">
    <property type="term" value="P:fatty acid beta-oxidation"/>
    <property type="evidence" value="ECO:0007669"/>
    <property type="project" value="TreeGrafter"/>
</dbReference>
<proteinExistence type="inferred from homology"/>
<dbReference type="Gene3D" id="3.90.226.10">
    <property type="entry name" value="2-enoyl-CoA Hydratase, Chain A, domain 1"/>
    <property type="match status" value="1"/>
</dbReference>
<dbReference type="SUPFAM" id="SSF52096">
    <property type="entry name" value="ClpP/crotonase"/>
    <property type="match status" value="1"/>
</dbReference>
<name>A0A6J4RXB8_9ACTN</name>
<keyword evidence="2" id="KW-0443">Lipid metabolism</keyword>
<dbReference type="InterPro" id="IPR029045">
    <property type="entry name" value="ClpP/crotonase-like_dom_sf"/>
</dbReference>
<dbReference type="EMBL" id="CADCVS010000163">
    <property type="protein sequence ID" value="CAA9484211.1"/>
    <property type="molecule type" value="Genomic_DNA"/>
</dbReference>
<comment type="similarity">
    <text evidence="1">Belongs to the enoyl-CoA hydratase/isomerase family.</text>
</comment>
<dbReference type="PANTHER" id="PTHR11941">
    <property type="entry name" value="ENOYL-COA HYDRATASE-RELATED"/>
    <property type="match status" value="1"/>
</dbReference>
<evidence type="ECO:0000256" key="2">
    <source>
        <dbReference type="ARBA" id="ARBA00023098"/>
    </source>
</evidence>
<dbReference type="GO" id="GO:0004300">
    <property type="term" value="F:enoyl-CoA hydratase activity"/>
    <property type="evidence" value="ECO:0007669"/>
    <property type="project" value="UniProtKB-EC"/>
</dbReference>
<sequence length="239" mass="24353">MSILLERRQDGVAVIRIDRPERRNALDSPSIAAFVAALREESADPELRALVLSTTSPRAFCAGADTGEVLSREGGVARMEGFAALYAALEAVPVPVVCVCVGNTLGAGAELAAGADLRVAGDNLQIGWVGARLGVPVGPARLVGLVGVARAKELVFTGRRLDAEGAAALGLVGSVVPAAEAEAAALALAAEIATHPPDGTRRLKALFRDLGGDAGRVARENEGLVGWQAQGAGLPQARG</sequence>
<evidence type="ECO:0000313" key="4">
    <source>
        <dbReference type="EMBL" id="CAA9484211.1"/>
    </source>
</evidence>